<dbReference type="AlphaFoldDB" id="A0A2T5QXS7"/>
<accession>A0A2T5QXS7</accession>
<dbReference type="Pfam" id="PF04828">
    <property type="entry name" value="GFA"/>
    <property type="match status" value="1"/>
</dbReference>
<evidence type="ECO:0000256" key="3">
    <source>
        <dbReference type="ARBA" id="ARBA00022833"/>
    </source>
</evidence>
<organism evidence="4 5">
    <name type="scientific">Acinetobacter seifertii</name>
    <dbReference type="NCBI Taxonomy" id="1530123"/>
    <lineage>
        <taxon>Bacteria</taxon>
        <taxon>Pseudomonadati</taxon>
        <taxon>Pseudomonadota</taxon>
        <taxon>Gammaproteobacteria</taxon>
        <taxon>Moraxellales</taxon>
        <taxon>Moraxellaceae</taxon>
        <taxon>Acinetobacter</taxon>
        <taxon>Acinetobacter calcoaceticus/baumannii complex</taxon>
    </lineage>
</organism>
<proteinExistence type="inferred from homology"/>
<dbReference type="PANTHER" id="PTHR28620">
    <property type="entry name" value="CENTROMERE PROTEIN V"/>
    <property type="match status" value="1"/>
</dbReference>
<dbReference type="GeneID" id="60734765"/>
<reference evidence="4 5" key="2">
    <citation type="submission" date="2020-09" db="EMBL/GenBank/DDBJ databases">
        <authorList>
            <person name="Chen F.-J."/>
            <person name="Lee Y.-T."/>
        </authorList>
    </citation>
    <scope>NUCLEOTIDE SEQUENCE [LARGE SCALE GENOMIC DNA]</scope>
    <source>
        <strain evidence="4 5">AS73</strain>
    </source>
</reference>
<protein>
    <submittedName>
        <fullName evidence="4">GFA family protein</fullName>
    </submittedName>
</protein>
<evidence type="ECO:0000313" key="5">
    <source>
        <dbReference type="Proteomes" id="UP000516862"/>
    </source>
</evidence>
<dbReference type="PANTHER" id="PTHR28620:SF1">
    <property type="entry name" value="CENP-V_GFA DOMAIN-CONTAINING PROTEIN"/>
    <property type="match status" value="1"/>
</dbReference>
<name>A0A2T5QXS7_9GAMM</name>
<dbReference type="GO" id="GO:0016846">
    <property type="term" value="F:carbon-sulfur lyase activity"/>
    <property type="evidence" value="ECO:0007669"/>
    <property type="project" value="InterPro"/>
</dbReference>
<dbReference type="SUPFAM" id="SSF51316">
    <property type="entry name" value="Mss4-like"/>
    <property type="match status" value="1"/>
</dbReference>
<evidence type="ECO:0000256" key="2">
    <source>
        <dbReference type="ARBA" id="ARBA00022723"/>
    </source>
</evidence>
<dbReference type="GO" id="GO:0046872">
    <property type="term" value="F:metal ion binding"/>
    <property type="evidence" value="ECO:0007669"/>
    <property type="project" value="UniProtKB-KW"/>
</dbReference>
<comment type="similarity">
    <text evidence="1">Belongs to the Gfa family.</text>
</comment>
<reference evidence="5" key="1">
    <citation type="submission" date="2020-09" db="EMBL/GenBank/DDBJ databases">
        <title>Clinical and molecular characterization of Acinetobacter seifertii in Taiwan.</title>
        <authorList>
            <person name="Li L.-H."/>
            <person name="Yang Y.-S."/>
            <person name="Sun J.-R."/>
            <person name="Huang T.-W."/>
            <person name="Huang W.-C."/>
            <person name="Wang Y.-C."/>
            <person name="Kuo T.-H."/>
            <person name="Kuo S.-C."/>
            <person name="Chen T.-L."/>
        </authorList>
    </citation>
    <scope>NUCLEOTIDE SEQUENCE [LARGE SCALE GENOMIC DNA]</scope>
    <source>
        <strain evidence="5">AS73</strain>
    </source>
</reference>
<dbReference type="InterPro" id="IPR006913">
    <property type="entry name" value="CENP-V/GFA"/>
</dbReference>
<sequence length="117" mass="13143">MEYKGSCHCGQVKFVVEGELIEVLSCNCSICQKKGSLLWFLPTNQVTVTLDSPDILANYTFNKHVINHHFCKNCGIHPYAQGTDAEGNSIFAINVRCIDDIDLDKIKINYFDGRSVQ</sequence>
<dbReference type="PROSITE" id="PS51891">
    <property type="entry name" value="CENP_V_GFA"/>
    <property type="match status" value="1"/>
</dbReference>
<keyword evidence="3" id="KW-0862">Zinc</keyword>
<dbReference type="Proteomes" id="UP000516862">
    <property type="component" value="Chromosome"/>
</dbReference>
<dbReference type="RefSeq" id="WP_077164349.1">
    <property type="nucleotide sequence ID" value="NZ_BKEE01000064.1"/>
</dbReference>
<evidence type="ECO:0000256" key="1">
    <source>
        <dbReference type="ARBA" id="ARBA00005495"/>
    </source>
</evidence>
<dbReference type="Gene3D" id="2.170.150.70">
    <property type="match status" value="1"/>
</dbReference>
<dbReference type="InterPro" id="IPR011057">
    <property type="entry name" value="Mss4-like_sf"/>
</dbReference>
<gene>
    <name evidence="4" type="ORF">IC796_02640</name>
</gene>
<dbReference type="EMBL" id="CP061561">
    <property type="protein sequence ID" value="QNX05875.1"/>
    <property type="molecule type" value="Genomic_DNA"/>
</dbReference>
<evidence type="ECO:0000313" key="4">
    <source>
        <dbReference type="EMBL" id="QNX05875.1"/>
    </source>
</evidence>
<dbReference type="InterPro" id="IPR052355">
    <property type="entry name" value="CENP-V-like"/>
</dbReference>
<keyword evidence="2" id="KW-0479">Metal-binding</keyword>